<proteinExistence type="predicted"/>
<feature type="signal peptide" evidence="1">
    <location>
        <begin position="1"/>
        <end position="31"/>
    </location>
</feature>
<dbReference type="AlphaFoldDB" id="A0A482ZHI9"/>
<keyword evidence="1" id="KW-0732">Signal</keyword>
<evidence type="ECO:0000313" key="2">
    <source>
        <dbReference type="EMBL" id="SMD29352.1"/>
    </source>
</evidence>
<dbReference type="EMBL" id="HAGM01000289">
    <property type="protein sequence ID" value="SMD29375.1"/>
    <property type="molecule type" value="Transcribed_RNA"/>
</dbReference>
<organism evidence="2">
    <name type="scientific">Hickmania troglodytes</name>
    <dbReference type="NCBI Taxonomy" id="489260"/>
    <lineage>
        <taxon>Eukaryota</taxon>
        <taxon>Metazoa</taxon>
        <taxon>Ecdysozoa</taxon>
        <taxon>Arthropoda</taxon>
        <taxon>Chelicerata</taxon>
        <taxon>Arachnida</taxon>
        <taxon>Araneae</taxon>
        <taxon>Araneomorphae</taxon>
        <taxon>Austrochilidae</taxon>
        <taxon>Hickmania</taxon>
    </lineage>
</organism>
<reference evidence="2" key="1">
    <citation type="submission" date="2017-03" db="EMBL/GenBank/DDBJ databases">
        <authorList>
            <person name="QRISCLOUD D."/>
        </authorList>
    </citation>
    <scope>NUCLEOTIDE SEQUENCE</scope>
</reference>
<evidence type="ECO:0000256" key="1">
    <source>
        <dbReference type="SAM" id="SignalP"/>
    </source>
</evidence>
<protein>
    <submittedName>
        <fullName evidence="2">U2-Austrotoxin-Ht1a_1</fullName>
    </submittedName>
</protein>
<name>A0A482ZHI9_9ARAC</name>
<dbReference type="EMBL" id="HAGM01000266">
    <property type="protein sequence ID" value="SMD29352.1"/>
    <property type="molecule type" value="Transcribed_RNA"/>
</dbReference>
<sequence length="121" mass="13022">MMCKHDVWRGGHCSSAFSVVLLVLFVVMATGQILRNEHNCLAEGGICAVNSSCPEGKRINRTGLCPEQEPEGAVCCNGVPDGVDSCHAHGGRCGYDEECRNVRNFGQLDCENGSNCCLLIF</sequence>
<accession>A0A482ZHI9</accession>
<reference evidence="2" key="2">
    <citation type="submission" date="2019-04" db="EMBL/GenBank/DDBJ databases">
        <title>Unravelling the molecular evolution of spider venoms.</title>
        <authorList>
            <person name="Pineda S."/>
        </authorList>
    </citation>
    <scope>NUCLEOTIDE SEQUENCE</scope>
</reference>
<feature type="chain" id="PRO_5036115519" evidence="1">
    <location>
        <begin position="32"/>
        <end position="121"/>
    </location>
</feature>